<dbReference type="Gramene" id="rna-AYBTSS11_LOCUS14421">
    <property type="protein sequence ID" value="CAJ1950757.1"/>
    <property type="gene ID" value="gene-AYBTSS11_LOCUS14421"/>
</dbReference>
<dbReference type="EMBL" id="OY731401">
    <property type="protein sequence ID" value="CAJ1950757.1"/>
    <property type="molecule type" value="Genomic_DNA"/>
</dbReference>
<proteinExistence type="predicted"/>
<reference evidence="1" key="1">
    <citation type="submission" date="2023-10" db="EMBL/GenBank/DDBJ databases">
        <authorList>
            <person name="Domelevo Entfellner J.-B."/>
        </authorList>
    </citation>
    <scope>NUCLEOTIDE SEQUENCE</scope>
</reference>
<accession>A0AA86SBG1</accession>
<organism evidence="1 2">
    <name type="scientific">Sphenostylis stenocarpa</name>
    <dbReference type="NCBI Taxonomy" id="92480"/>
    <lineage>
        <taxon>Eukaryota</taxon>
        <taxon>Viridiplantae</taxon>
        <taxon>Streptophyta</taxon>
        <taxon>Embryophyta</taxon>
        <taxon>Tracheophyta</taxon>
        <taxon>Spermatophyta</taxon>
        <taxon>Magnoliopsida</taxon>
        <taxon>eudicotyledons</taxon>
        <taxon>Gunneridae</taxon>
        <taxon>Pentapetalae</taxon>
        <taxon>rosids</taxon>
        <taxon>fabids</taxon>
        <taxon>Fabales</taxon>
        <taxon>Fabaceae</taxon>
        <taxon>Papilionoideae</taxon>
        <taxon>50 kb inversion clade</taxon>
        <taxon>NPAAA clade</taxon>
        <taxon>indigoferoid/millettioid clade</taxon>
        <taxon>Phaseoleae</taxon>
        <taxon>Sphenostylis</taxon>
    </lineage>
</organism>
<keyword evidence="2" id="KW-1185">Reference proteome</keyword>
<evidence type="ECO:0000313" key="1">
    <source>
        <dbReference type="EMBL" id="CAJ1950757.1"/>
    </source>
</evidence>
<sequence length="55" mass="6381">MQENDAKIERSKKEKLEWIVDTKLWALPNSYTKLALTKSMIASRRIKDESCKTGP</sequence>
<evidence type="ECO:0000313" key="2">
    <source>
        <dbReference type="Proteomes" id="UP001189624"/>
    </source>
</evidence>
<name>A0AA86SBG1_9FABA</name>
<dbReference type="AlphaFoldDB" id="A0AA86SBG1"/>
<dbReference type="Proteomes" id="UP001189624">
    <property type="component" value="Chromosome 4"/>
</dbReference>
<protein>
    <submittedName>
        <fullName evidence="1">Uncharacterized protein</fullName>
    </submittedName>
</protein>
<gene>
    <name evidence="1" type="ORF">AYBTSS11_LOCUS14421</name>
</gene>